<dbReference type="PANTHER" id="PTHR43311:SF1">
    <property type="entry name" value="GLUTAMYL-Q TRNA(ASP) SYNTHETASE"/>
    <property type="match status" value="1"/>
</dbReference>
<dbReference type="EC" id="6.1.1.-" evidence="7"/>
<evidence type="ECO:0000256" key="8">
    <source>
        <dbReference type="RuleBase" id="RU363037"/>
    </source>
</evidence>
<keyword evidence="3 7" id="KW-0547">Nucleotide-binding</keyword>
<evidence type="ECO:0000256" key="6">
    <source>
        <dbReference type="ARBA" id="ARBA00023146"/>
    </source>
</evidence>
<feature type="binding site" evidence="7">
    <location>
        <position position="264"/>
    </location>
    <ligand>
        <name>ATP</name>
        <dbReference type="ChEBI" id="CHEBI:30616"/>
    </ligand>
</feature>
<protein>
    <recommendedName>
        <fullName evidence="7">Glutamyl-Q tRNA(Asp) synthetase</fullName>
        <shortName evidence="7">Glu-Q-RSs</shortName>
        <ecNumber evidence="7">6.1.1.-</ecNumber>
    </recommendedName>
</protein>
<feature type="region of interest" description="Disordered" evidence="9">
    <location>
        <begin position="327"/>
        <end position="351"/>
    </location>
</feature>
<name>A0A5C1E5W8_9RHOO</name>
<dbReference type="HAMAP" id="MF_01428">
    <property type="entry name" value="Glu_Q_tRNA_synth"/>
    <property type="match status" value="1"/>
</dbReference>
<evidence type="ECO:0000256" key="9">
    <source>
        <dbReference type="SAM" id="MobiDB-lite"/>
    </source>
</evidence>
<dbReference type="InterPro" id="IPR014729">
    <property type="entry name" value="Rossmann-like_a/b/a_fold"/>
</dbReference>
<dbReference type="KEGG" id="otr:OTERR_04830"/>
<evidence type="ECO:0000259" key="10">
    <source>
        <dbReference type="Pfam" id="PF00749"/>
    </source>
</evidence>
<evidence type="ECO:0000256" key="3">
    <source>
        <dbReference type="ARBA" id="ARBA00022741"/>
    </source>
</evidence>
<dbReference type="GO" id="GO:0006424">
    <property type="term" value="P:glutamyl-tRNA aminoacylation"/>
    <property type="evidence" value="ECO:0007669"/>
    <property type="project" value="InterPro"/>
</dbReference>
<feature type="short sequence motif" description="'HIGH' region" evidence="7">
    <location>
        <begin position="30"/>
        <end position="40"/>
    </location>
</feature>
<dbReference type="PRINTS" id="PR00987">
    <property type="entry name" value="TRNASYNTHGLU"/>
</dbReference>
<sequence>MPSACPPVDTADAPIAPAPPPRPYVGRFAPSPTGPLHFGSLVAAVGSYLDARSQGGRWLLRVEDVDTPRIVPGAAEGIVRTLEAFGFAWDGEVRWQSAPSQVAAYQAALDALIAAGRAYPCRCTRRAIAAAAQHTSVDGAPVYPGTCRHAPPPPGPAAWRFRLPASGDPADTVTVLDRLQGAITQRLSRDVGDFVLKRADGVYTYQLAVVVDDADQGVTDVVRGADLIDSTPRQVALQRALGLPTPAYLHLPVAANAAGEKLSKQTLAPALAIDQRCRELVRALAFLGQQPPAELAEARLDELWQWARRHWSVARVPARRHLVLTEELTGTDPTPAPEGNLHNIPAERRAE</sequence>
<dbReference type="NCBIfam" id="NF004314">
    <property type="entry name" value="PRK05710.1-3"/>
    <property type="match status" value="1"/>
</dbReference>
<evidence type="ECO:0000313" key="12">
    <source>
        <dbReference type="Proteomes" id="UP000323671"/>
    </source>
</evidence>
<gene>
    <name evidence="7 11" type="primary">gluQ</name>
    <name evidence="11" type="ORF">OTERR_04830</name>
</gene>
<dbReference type="PANTHER" id="PTHR43311">
    <property type="entry name" value="GLUTAMATE--TRNA LIGASE"/>
    <property type="match status" value="1"/>
</dbReference>
<dbReference type="EMBL" id="CP022579">
    <property type="protein sequence ID" value="QEL63959.1"/>
    <property type="molecule type" value="Genomic_DNA"/>
</dbReference>
<feature type="binding site" evidence="7">
    <location>
        <position position="63"/>
    </location>
    <ligand>
        <name>L-glutamate</name>
        <dbReference type="ChEBI" id="CHEBI:29985"/>
    </ligand>
</feature>
<dbReference type="GO" id="GO:0004818">
    <property type="term" value="F:glutamate-tRNA ligase activity"/>
    <property type="evidence" value="ECO:0007669"/>
    <property type="project" value="TreeGrafter"/>
</dbReference>
<evidence type="ECO:0000256" key="5">
    <source>
        <dbReference type="ARBA" id="ARBA00022840"/>
    </source>
</evidence>
<keyword evidence="8" id="KW-0648">Protein biosynthesis</keyword>
<dbReference type="Pfam" id="PF00749">
    <property type="entry name" value="tRNA-synt_1c"/>
    <property type="match status" value="1"/>
</dbReference>
<dbReference type="RefSeq" id="WP_149424749.1">
    <property type="nucleotide sequence ID" value="NZ_CP022579.1"/>
</dbReference>
<feature type="binding site" evidence="7">
    <location>
        <position position="223"/>
    </location>
    <ligand>
        <name>L-glutamate</name>
        <dbReference type="ChEBI" id="CHEBI:29985"/>
    </ligand>
</feature>
<keyword evidence="12" id="KW-1185">Reference proteome</keyword>
<evidence type="ECO:0000256" key="7">
    <source>
        <dbReference type="HAMAP-Rule" id="MF_01428"/>
    </source>
</evidence>
<feature type="domain" description="Glutamyl/glutaminyl-tRNA synthetase class Ib catalytic" evidence="10">
    <location>
        <begin position="27"/>
        <end position="270"/>
    </location>
</feature>
<feature type="binding site" evidence="7">
    <location>
        <position position="123"/>
    </location>
    <ligand>
        <name>Zn(2+)</name>
        <dbReference type="ChEBI" id="CHEBI:29105"/>
    </ligand>
</feature>
<keyword evidence="6 7" id="KW-0030">Aminoacyl-tRNA synthetase</keyword>
<dbReference type="Proteomes" id="UP000323671">
    <property type="component" value="Chromosome"/>
</dbReference>
<keyword evidence="4 7" id="KW-0862">Zinc</keyword>
<evidence type="ECO:0000256" key="4">
    <source>
        <dbReference type="ARBA" id="ARBA00022833"/>
    </source>
</evidence>
<feature type="binding site" evidence="7">
    <location>
        <begin position="27"/>
        <end position="31"/>
    </location>
    <ligand>
        <name>L-glutamate</name>
        <dbReference type="ChEBI" id="CHEBI:29985"/>
    </ligand>
</feature>
<feature type="binding site" evidence="7">
    <location>
        <position position="121"/>
    </location>
    <ligand>
        <name>Zn(2+)</name>
        <dbReference type="ChEBI" id="CHEBI:29105"/>
    </ligand>
</feature>
<keyword evidence="1 7" id="KW-0436">Ligase</keyword>
<keyword evidence="2 7" id="KW-0479">Metal-binding</keyword>
<dbReference type="InterPro" id="IPR020058">
    <property type="entry name" value="Glu/Gln-tRNA-synth_Ib_cat-dom"/>
</dbReference>
<feature type="short sequence motif" description="'KMSKS' region" evidence="7">
    <location>
        <begin position="261"/>
        <end position="265"/>
    </location>
</feature>
<evidence type="ECO:0000313" key="11">
    <source>
        <dbReference type="EMBL" id="QEL63959.1"/>
    </source>
</evidence>
<comment type="cofactor">
    <cofactor evidence="7">
        <name>Zn(2+)</name>
        <dbReference type="ChEBI" id="CHEBI:29105"/>
    </cofactor>
    <text evidence="7">Binds 1 zinc ion per subunit.</text>
</comment>
<dbReference type="Gene3D" id="3.40.50.620">
    <property type="entry name" value="HUPs"/>
    <property type="match status" value="1"/>
</dbReference>
<dbReference type="AlphaFoldDB" id="A0A5C1E5W8"/>
<keyword evidence="5 7" id="KW-0067">ATP-binding</keyword>
<dbReference type="NCBIfam" id="TIGR03838">
    <property type="entry name" value="queuosine_YadB"/>
    <property type="match status" value="1"/>
</dbReference>
<comment type="function">
    <text evidence="7">Catalyzes the tRNA-independent activation of glutamate in presence of ATP and the subsequent transfer of glutamate onto a tRNA(Asp). Glutamate is transferred on the 2-amino-5-(4,5-dihydroxy-2-cyclopenten-1-yl) moiety of the queuosine in the wobble position of the QUC anticodon.</text>
</comment>
<feature type="binding site" evidence="7">
    <location>
        <position position="205"/>
    </location>
    <ligand>
        <name>L-glutamate</name>
        <dbReference type="ChEBI" id="CHEBI:29985"/>
    </ligand>
</feature>
<accession>A0A5C1E5W8</accession>
<dbReference type="GO" id="GO:0006400">
    <property type="term" value="P:tRNA modification"/>
    <property type="evidence" value="ECO:0007669"/>
    <property type="project" value="InterPro"/>
</dbReference>
<dbReference type="FunFam" id="3.40.50.620:FF:000093">
    <property type="entry name" value="Glutamyl-Q tRNA(Asp) synthetase"/>
    <property type="match status" value="1"/>
</dbReference>
<feature type="binding site" evidence="7">
    <location>
        <position position="143"/>
    </location>
    <ligand>
        <name>Zn(2+)</name>
        <dbReference type="ChEBI" id="CHEBI:29105"/>
    </ligand>
</feature>
<evidence type="ECO:0000256" key="2">
    <source>
        <dbReference type="ARBA" id="ARBA00022723"/>
    </source>
</evidence>
<proteinExistence type="inferred from homology"/>
<dbReference type="InterPro" id="IPR000924">
    <property type="entry name" value="Glu/Gln-tRNA-synth"/>
</dbReference>
<organism evidence="11 12">
    <name type="scientific">Oryzomicrobium terrae</name>
    <dbReference type="NCBI Taxonomy" id="1735038"/>
    <lineage>
        <taxon>Bacteria</taxon>
        <taxon>Pseudomonadati</taxon>
        <taxon>Pseudomonadota</taxon>
        <taxon>Betaproteobacteria</taxon>
        <taxon>Rhodocyclales</taxon>
        <taxon>Rhodocyclaceae</taxon>
        <taxon>Oryzomicrobium</taxon>
    </lineage>
</organism>
<dbReference type="GO" id="GO:0005524">
    <property type="term" value="F:ATP binding"/>
    <property type="evidence" value="ECO:0007669"/>
    <property type="project" value="UniProtKB-KW"/>
</dbReference>
<dbReference type="InterPro" id="IPR049940">
    <property type="entry name" value="GluQ/Sye"/>
</dbReference>
<comment type="similarity">
    <text evidence="7">Belongs to the class-I aminoacyl-tRNA synthetase family. GluQ subfamily.</text>
</comment>
<dbReference type="GO" id="GO:0008270">
    <property type="term" value="F:zinc ion binding"/>
    <property type="evidence" value="ECO:0007669"/>
    <property type="project" value="UniProtKB-UniRule"/>
</dbReference>
<feature type="binding site" evidence="7">
    <location>
        <position position="147"/>
    </location>
    <ligand>
        <name>Zn(2+)</name>
        <dbReference type="ChEBI" id="CHEBI:29105"/>
    </ligand>
</feature>
<reference evidence="11 12" key="1">
    <citation type="submission" date="2017-07" db="EMBL/GenBank/DDBJ databases">
        <title>Complete genome sequence of Oryzomicrobium terrae TPP412.</title>
        <authorList>
            <person name="Chiu L.-W."/>
            <person name="Lo K.-J."/>
            <person name="Tsai Y.-M."/>
            <person name="Lin S.-S."/>
            <person name="Kuo C.-H."/>
            <person name="Liu C.-T."/>
        </authorList>
    </citation>
    <scope>NUCLEOTIDE SEQUENCE [LARGE SCALE GENOMIC DNA]</scope>
    <source>
        <strain evidence="11 12">TPP412</strain>
    </source>
</reference>
<evidence type="ECO:0000256" key="1">
    <source>
        <dbReference type="ARBA" id="ARBA00022598"/>
    </source>
</evidence>
<dbReference type="GO" id="GO:0005829">
    <property type="term" value="C:cytosol"/>
    <property type="evidence" value="ECO:0007669"/>
    <property type="project" value="TreeGrafter"/>
</dbReference>
<dbReference type="SUPFAM" id="SSF52374">
    <property type="entry name" value="Nucleotidylyl transferase"/>
    <property type="match status" value="1"/>
</dbReference>
<dbReference type="InterPro" id="IPR022380">
    <property type="entry name" value="Glu-Q_tRNA(Asp)_Synthase"/>
</dbReference>